<evidence type="ECO:0000313" key="3">
    <source>
        <dbReference type="Proteomes" id="UP001500767"/>
    </source>
</evidence>
<accession>A0ABP6X3F5</accession>
<feature type="transmembrane region" description="Helical" evidence="1">
    <location>
        <begin position="129"/>
        <end position="149"/>
    </location>
</feature>
<dbReference type="Proteomes" id="UP001500767">
    <property type="component" value="Unassembled WGS sequence"/>
</dbReference>
<reference evidence="3" key="1">
    <citation type="journal article" date="2019" name="Int. J. Syst. Evol. Microbiol.">
        <title>The Global Catalogue of Microorganisms (GCM) 10K type strain sequencing project: providing services to taxonomists for standard genome sequencing and annotation.</title>
        <authorList>
            <consortium name="The Broad Institute Genomics Platform"/>
            <consortium name="The Broad Institute Genome Sequencing Center for Infectious Disease"/>
            <person name="Wu L."/>
            <person name="Ma J."/>
        </authorList>
    </citation>
    <scope>NUCLEOTIDE SEQUENCE [LARGE SCALE GENOMIC DNA]</scope>
    <source>
        <strain evidence="3">JCM 16540</strain>
    </source>
</reference>
<gene>
    <name evidence="2" type="ORF">GCM10022197_15470</name>
</gene>
<keyword evidence="1" id="KW-1133">Transmembrane helix</keyword>
<dbReference type="RefSeq" id="WP_204911505.1">
    <property type="nucleotide sequence ID" value="NZ_BAAAYR010000001.1"/>
</dbReference>
<comment type="caution">
    <text evidence="2">The sequence shown here is derived from an EMBL/GenBank/DDBJ whole genome shotgun (WGS) entry which is preliminary data.</text>
</comment>
<dbReference type="EMBL" id="BAAAYR010000001">
    <property type="protein sequence ID" value="GAA3560877.1"/>
    <property type="molecule type" value="Genomic_DNA"/>
</dbReference>
<evidence type="ECO:0000256" key="1">
    <source>
        <dbReference type="SAM" id="Phobius"/>
    </source>
</evidence>
<dbReference type="InterPro" id="IPR049713">
    <property type="entry name" value="Pr6Pr-like"/>
</dbReference>
<proteinExistence type="predicted"/>
<keyword evidence="1" id="KW-0472">Membrane</keyword>
<keyword evidence="3" id="KW-1185">Reference proteome</keyword>
<name>A0ABP6X3F5_9ACTN</name>
<organism evidence="2 3">
    <name type="scientific">Microlunatus spumicola</name>
    <dbReference type="NCBI Taxonomy" id="81499"/>
    <lineage>
        <taxon>Bacteria</taxon>
        <taxon>Bacillati</taxon>
        <taxon>Actinomycetota</taxon>
        <taxon>Actinomycetes</taxon>
        <taxon>Propionibacteriales</taxon>
        <taxon>Propionibacteriaceae</taxon>
        <taxon>Microlunatus</taxon>
    </lineage>
</organism>
<feature type="transmembrane region" description="Helical" evidence="1">
    <location>
        <begin position="101"/>
        <end position="122"/>
    </location>
</feature>
<keyword evidence="1" id="KW-0812">Transmembrane</keyword>
<protein>
    <recommendedName>
        <fullName evidence="4">Pr6Pr family membrane protein</fullName>
    </recommendedName>
</protein>
<evidence type="ECO:0000313" key="2">
    <source>
        <dbReference type="EMBL" id="GAA3560877.1"/>
    </source>
</evidence>
<dbReference type="NCBIfam" id="NF038065">
    <property type="entry name" value="Pr6Pr"/>
    <property type="match status" value="1"/>
</dbReference>
<feature type="transmembrane region" description="Helical" evidence="1">
    <location>
        <begin position="169"/>
        <end position="190"/>
    </location>
</feature>
<evidence type="ECO:0008006" key="4">
    <source>
        <dbReference type="Google" id="ProtNLM"/>
    </source>
</evidence>
<feature type="transmembrane region" description="Helical" evidence="1">
    <location>
        <begin position="38"/>
        <end position="59"/>
    </location>
</feature>
<sequence>MVGVALITQLVLILVGGTDVNTGDSAADVPVGTRLVRLFSYFTIQSNVLVLAASLTLLVAPARDGRVWRVLRLDSLLSIAVTGVVYNTLLARLVHVEGLALWTNAALHIVSPVATVGVWLLVGPRPRISWGAIAWAFVWPIAWVVYTFVRGAVTGWYPYPFMDAATLGYPRAIGVTSLVIVLALLFAVAFRHLDRRLRPSRLPVEV</sequence>
<feature type="transmembrane region" description="Helical" evidence="1">
    <location>
        <begin position="71"/>
        <end position="89"/>
    </location>
</feature>